<reference evidence="7" key="1">
    <citation type="submission" date="2025-08" db="UniProtKB">
        <authorList>
            <consortium name="RefSeq"/>
        </authorList>
    </citation>
    <scope>IDENTIFICATION</scope>
    <source>
        <tissue evidence="7">Muscle</tissue>
    </source>
</reference>
<evidence type="ECO:0000256" key="4">
    <source>
        <dbReference type="PROSITE-ProRule" id="PRU00134"/>
    </source>
</evidence>
<dbReference type="InterPro" id="IPR002893">
    <property type="entry name" value="Znf_MYND"/>
</dbReference>
<dbReference type="Gene3D" id="1.25.40.10">
    <property type="entry name" value="Tetratricopeptide repeat domain"/>
    <property type="match status" value="2"/>
</dbReference>
<dbReference type="PANTHER" id="PTHR46533">
    <property type="entry name" value="ZINC FINGER MYND DOMAIN-CONTAINING PROTEIN 12"/>
    <property type="match status" value="1"/>
</dbReference>
<evidence type="ECO:0000259" key="5">
    <source>
        <dbReference type="PROSITE" id="PS50865"/>
    </source>
</evidence>
<proteinExistence type="predicted"/>
<keyword evidence="3" id="KW-0862">Zinc</keyword>
<keyword evidence="2 4" id="KW-0863">Zinc-finger</keyword>
<feature type="domain" description="MYND-type" evidence="5">
    <location>
        <begin position="7"/>
        <end position="45"/>
    </location>
</feature>
<keyword evidence="1" id="KW-0479">Metal-binding</keyword>
<dbReference type="PROSITE" id="PS50865">
    <property type="entry name" value="ZF_MYND_2"/>
    <property type="match status" value="1"/>
</dbReference>
<dbReference type="SUPFAM" id="SSF144232">
    <property type="entry name" value="HIT/MYND zinc finger-like"/>
    <property type="match status" value="1"/>
</dbReference>
<evidence type="ECO:0000256" key="1">
    <source>
        <dbReference type="ARBA" id="ARBA00022723"/>
    </source>
</evidence>
<dbReference type="CTD" id="84217"/>
<dbReference type="RefSeq" id="XP_027567603.1">
    <property type="nucleotide sequence ID" value="XM_027711802.2"/>
</dbReference>
<evidence type="ECO:0000313" key="7">
    <source>
        <dbReference type="RefSeq" id="XP_027567603.1"/>
    </source>
</evidence>
<dbReference type="Pfam" id="PF01753">
    <property type="entry name" value="zf-MYND"/>
    <property type="match status" value="1"/>
</dbReference>
<evidence type="ECO:0000313" key="6">
    <source>
        <dbReference type="Proteomes" id="UP000504627"/>
    </source>
</evidence>
<dbReference type="PROSITE" id="PS01360">
    <property type="entry name" value="ZF_MYND_1"/>
    <property type="match status" value="1"/>
</dbReference>
<accession>A0A6J2FXJ2</accession>
<dbReference type="PANTHER" id="PTHR46533:SF1">
    <property type="entry name" value="ZINC FINGER MYND DOMAIN-CONTAINING PROTEIN 12"/>
    <property type="match status" value="1"/>
</dbReference>
<name>A0A6J2FXJ2_9PASS</name>
<dbReference type="InterPro" id="IPR053248">
    <property type="entry name" value="Zinc_finger_MYND_domain"/>
</dbReference>
<dbReference type="Gene3D" id="6.10.140.2220">
    <property type="match status" value="1"/>
</dbReference>
<evidence type="ECO:0000256" key="2">
    <source>
        <dbReference type="ARBA" id="ARBA00022771"/>
    </source>
</evidence>
<dbReference type="InterPro" id="IPR011990">
    <property type="entry name" value="TPR-like_helical_dom_sf"/>
</dbReference>
<dbReference type="GO" id="GO:0008270">
    <property type="term" value="F:zinc ion binding"/>
    <property type="evidence" value="ECO:0007669"/>
    <property type="project" value="UniProtKB-KW"/>
</dbReference>
<sequence length="356" mass="39931">MAGRPRCELCGSRPAPRLCPRCRLVRYCDASHQGADWNSIHEKICPLLIPPQPCFHSERARTHGKEQLLRRQKSIVEVAVSAAQRFLWEGKALEALPAALQALRFSARVFGWSSVQLVPVYLLLAEASTGTGNLRQASKYLSEAEWIVLQSPECPAAVQSRLHRGLGLFCIAQGNLDQALYHLSTDVYLATSAFGVDSIEVSGGYFHMANIFFRRNKVDVANSLYTEVTRLWHSWLLSSLQEHQGRLRRLRAHAEAAPWADDEEVAEDGMTEAQGEEARRVLQALLGVREKQQLPEETARVLHALAVLHYLDLDLEKAREVGMKAFDLAKELPQQESLETIGHLLELINANFSHTK</sequence>
<dbReference type="SUPFAM" id="SSF48452">
    <property type="entry name" value="TPR-like"/>
    <property type="match status" value="1"/>
</dbReference>
<keyword evidence="6" id="KW-1185">Reference proteome</keyword>
<dbReference type="InParanoid" id="A0A6J2FXJ2"/>
<organism evidence="6 7">
    <name type="scientific">Pipra filicauda</name>
    <name type="common">Wire-tailed manakin</name>
    <dbReference type="NCBI Taxonomy" id="649802"/>
    <lineage>
        <taxon>Eukaryota</taxon>
        <taxon>Metazoa</taxon>
        <taxon>Chordata</taxon>
        <taxon>Craniata</taxon>
        <taxon>Vertebrata</taxon>
        <taxon>Euteleostomi</taxon>
        <taxon>Archelosauria</taxon>
        <taxon>Archosauria</taxon>
        <taxon>Dinosauria</taxon>
        <taxon>Saurischia</taxon>
        <taxon>Theropoda</taxon>
        <taxon>Coelurosauria</taxon>
        <taxon>Aves</taxon>
        <taxon>Neognathae</taxon>
        <taxon>Neoaves</taxon>
        <taxon>Telluraves</taxon>
        <taxon>Australaves</taxon>
        <taxon>Passeriformes</taxon>
        <taxon>Pipridae</taxon>
        <taxon>Pipra</taxon>
    </lineage>
</organism>
<protein>
    <submittedName>
        <fullName evidence="7">Zinc finger MYND domain-containing protein 12 isoform X1</fullName>
    </submittedName>
</protein>
<dbReference type="Proteomes" id="UP000504627">
    <property type="component" value="Unplaced"/>
</dbReference>
<dbReference type="GeneID" id="113983046"/>
<gene>
    <name evidence="7" type="primary">ZMYND12</name>
</gene>
<evidence type="ECO:0000256" key="3">
    <source>
        <dbReference type="ARBA" id="ARBA00022833"/>
    </source>
</evidence>
<dbReference type="AlphaFoldDB" id="A0A6J2FXJ2"/>